<dbReference type="PROSITE" id="PS51891">
    <property type="entry name" value="CENP_V_GFA"/>
    <property type="match status" value="1"/>
</dbReference>
<dbReference type="Proteomes" id="UP000182840">
    <property type="component" value="Chromosome"/>
</dbReference>
<comment type="similarity">
    <text evidence="1">Belongs to the Gfa family.</text>
</comment>
<evidence type="ECO:0000313" key="6">
    <source>
        <dbReference type="EMBL" id="APH72018.1"/>
    </source>
</evidence>
<evidence type="ECO:0000256" key="2">
    <source>
        <dbReference type="ARBA" id="ARBA00022723"/>
    </source>
</evidence>
<dbReference type="KEGG" id="meso:BSQ44_12065"/>
<evidence type="ECO:0000259" key="5">
    <source>
        <dbReference type="PROSITE" id="PS51891"/>
    </source>
</evidence>
<name>A0A1L3SRI6_9HYPH</name>
<keyword evidence="2" id="KW-0479">Metal-binding</keyword>
<dbReference type="PANTHER" id="PTHR33337:SF40">
    <property type="entry name" value="CENP-V_GFA DOMAIN-CONTAINING PROTEIN-RELATED"/>
    <property type="match status" value="1"/>
</dbReference>
<evidence type="ECO:0000313" key="7">
    <source>
        <dbReference type="Proteomes" id="UP000182840"/>
    </source>
</evidence>
<dbReference type="GO" id="GO:0016846">
    <property type="term" value="F:carbon-sulfur lyase activity"/>
    <property type="evidence" value="ECO:0007669"/>
    <property type="project" value="InterPro"/>
</dbReference>
<protein>
    <submittedName>
        <fullName evidence="6">Aldehyde-activating protein</fullName>
    </submittedName>
</protein>
<dbReference type="InterPro" id="IPR011057">
    <property type="entry name" value="Mss4-like_sf"/>
</dbReference>
<dbReference type="GO" id="GO:0046872">
    <property type="term" value="F:metal ion binding"/>
    <property type="evidence" value="ECO:0007669"/>
    <property type="project" value="UniProtKB-KW"/>
</dbReference>
<sequence>MEEHRGACLCGAVRFTTRGALRGVVYCHCSQCRKQSGHYYAATDVADESLTVEGADSITWYRASDIAQRGFCKHCGSALFWKQDRSGKTSVMAGAFEAPTGLKAEAHIFVADKGDYYSIDDGLPQSASSPGVVVADS</sequence>
<gene>
    <name evidence="6" type="ORF">BSQ44_12065</name>
</gene>
<proteinExistence type="inferred from homology"/>
<reference evidence="7" key="1">
    <citation type="submission" date="2016-11" db="EMBL/GenBank/DDBJ databases">
        <title>Mesorhizobium oceanicum sp. nov., isolated from deep seawater in South China Sea.</title>
        <authorList>
            <person name="Fu G.-Y."/>
        </authorList>
    </citation>
    <scope>NUCLEOTIDE SEQUENCE [LARGE SCALE GENOMIC DNA]</scope>
    <source>
        <strain evidence="7">B7</strain>
    </source>
</reference>
<dbReference type="STRING" id="1670800.BSQ44_12065"/>
<evidence type="ECO:0000256" key="1">
    <source>
        <dbReference type="ARBA" id="ARBA00005495"/>
    </source>
</evidence>
<dbReference type="RefSeq" id="WP_072604428.1">
    <property type="nucleotide sequence ID" value="NZ_CP018171.1"/>
</dbReference>
<dbReference type="InterPro" id="IPR006913">
    <property type="entry name" value="CENP-V/GFA"/>
</dbReference>
<dbReference type="Gene3D" id="3.90.1590.10">
    <property type="entry name" value="glutathione-dependent formaldehyde- activating enzyme (gfa)"/>
    <property type="match status" value="1"/>
</dbReference>
<accession>A0A1L3SRI6</accession>
<evidence type="ECO:0000256" key="3">
    <source>
        <dbReference type="ARBA" id="ARBA00022833"/>
    </source>
</evidence>
<keyword evidence="3" id="KW-0862">Zinc</keyword>
<evidence type="ECO:0000256" key="4">
    <source>
        <dbReference type="ARBA" id="ARBA00023239"/>
    </source>
</evidence>
<dbReference type="Pfam" id="PF04828">
    <property type="entry name" value="GFA"/>
    <property type="match status" value="1"/>
</dbReference>
<dbReference type="OrthoDB" id="9807246at2"/>
<keyword evidence="7" id="KW-1185">Reference proteome</keyword>
<dbReference type="PANTHER" id="PTHR33337">
    <property type="entry name" value="GFA DOMAIN-CONTAINING PROTEIN"/>
    <property type="match status" value="1"/>
</dbReference>
<keyword evidence="4" id="KW-0456">Lyase</keyword>
<organism evidence="6 7">
    <name type="scientific">Aquibium oceanicum</name>
    <dbReference type="NCBI Taxonomy" id="1670800"/>
    <lineage>
        <taxon>Bacteria</taxon>
        <taxon>Pseudomonadati</taxon>
        <taxon>Pseudomonadota</taxon>
        <taxon>Alphaproteobacteria</taxon>
        <taxon>Hyphomicrobiales</taxon>
        <taxon>Phyllobacteriaceae</taxon>
        <taxon>Aquibium</taxon>
    </lineage>
</organism>
<dbReference type="EMBL" id="CP018171">
    <property type="protein sequence ID" value="APH72018.1"/>
    <property type="molecule type" value="Genomic_DNA"/>
</dbReference>
<feature type="domain" description="CENP-V/GFA" evidence="5">
    <location>
        <begin position="4"/>
        <end position="118"/>
    </location>
</feature>
<dbReference type="AlphaFoldDB" id="A0A1L3SRI6"/>
<dbReference type="SUPFAM" id="SSF51316">
    <property type="entry name" value="Mss4-like"/>
    <property type="match status" value="1"/>
</dbReference>